<reference evidence="2 3" key="1">
    <citation type="submission" date="2013-10" db="EMBL/GenBank/DDBJ databases">
        <title>The Genome Sequence of Acinetobacter indicus CIP 110367.</title>
        <authorList>
            <consortium name="The Broad Institute Genomics Platform"/>
            <consortium name="The Broad Institute Genome Sequencing Center for Infectious Disease"/>
            <person name="Cerqueira G."/>
            <person name="Feldgarden M."/>
            <person name="Courvalin P."/>
            <person name="Grillot-Courvalin C."/>
            <person name="Clermont D."/>
            <person name="Rocha E."/>
            <person name="Yoon E.-J."/>
            <person name="Nemec A."/>
            <person name="Young S.K."/>
            <person name="Zeng Q."/>
            <person name="Gargeya S."/>
            <person name="Fitzgerald M."/>
            <person name="Abouelleil A."/>
            <person name="Alvarado L."/>
            <person name="Berlin A.M."/>
            <person name="Chapman S.B."/>
            <person name="Gainer-Dewar J."/>
            <person name="Goldberg J."/>
            <person name="Gnerre S."/>
            <person name="Griggs A."/>
            <person name="Gujja S."/>
            <person name="Hansen M."/>
            <person name="Howarth C."/>
            <person name="Imamovic A."/>
            <person name="Ireland A."/>
            <person name="Larimer J."/>
            <person name="McCowan C."/>
            <person name="Murphy C."/>
            <person name="Pearson M."/>
            <person name="Poon T.W."/>
            <person name="Priest M."/>
            <person name="Roberts A."/>
            <person name="Saif S."/>
            <person name="Shea T."/>
            <person name="Sykes S."/>
            <person name="Wortman J."/>
            <person name="Nusbaum C."/>
            <person name="Birren B."/>
        </authorList>
    </citation>
    <scope>NUCLEOTIDE SEQUENCE [LARGE SCALE GENOMIC DNA]</scope>
    <source>
        <strain evidence="2 3">CIP 110367</strain>
    </source>
</reference>
<dbReference type="CDD" id="cd01836">
    <property type="entry name" value="FeeA_FeeB_like"/>
    <property type="match status" value="1"/>
</dbReference>
<feature type="domain" description="SGNH hydrolase-type esterase" evidence="1">
    <location>
        <begin position="56"/>
        <end position="230"/>
    </location>
</feature>
<evidence type="ECO:0000313" key="3">
    <source>
        <dbReference type="Proteomes" id="UP000018415"/>
    </source>
</evidence>
<evidence type="ECO:0000313" key="2">
    <source>
        <dbReference type="EMBL" id="ESK50036.1"/>
    </source>
</evidence>
<dbReference type="EMBL" id="AYET01000001">
    <property type="protein sequence ID" value="ESK50036.1"/>
    <property type="molecule type" value="Genomic_DNA"/>
</dbReference>
<dbReference type="InterPro" id="IPR013830">
    <property type="entry name" value="SGNH_hydro"/>
</dbReference>
<dbReference type="SUPFAM" id="SSF52266">
    <property type="entry name" value="SGNH hydrolase"/>
    <property type="match status" value="1"/>
</dbReference>
<protein>
    <recommendedName>
        <fullName evidence="1">SGNH hydrolase-type esterase domain-containing protein</fullName>
    </recommendedName>
</protein>
<evidence type="ECO:0000259" key="1">
    <source>
        <dbReference type="Pfam" id="PF13472"/>
    </source>
</evidence>
<sequence length="249" mass="27776">MKMIDNAMFLKLATLGLIPALIIQGRRVKKNTLRLAEPEGEREGTSGQGQALSILILGDSAAAGVGVSHQEDALLGAILAGLTSEFQVSWKLHAKTGNTTGQVIQSVQQLDTEKFDVVVTSVGVNDVTKLIPADIWIQKQAQLYQLIAAKFQPQLILAAGVPPMQLFPALPNPLAWLFGQYAKQMNRELHKFIQKQPNMDWIEYDIAQYQQMKLEMAEDGFHPSKEIYQIWGKEVTLKIKQRLKMNKVN</sequence>
<dbReference type="Pfam" id="PF13472">
    <property type="entry name" value="Lipase_GDSL_2"/>
    <property type="match status" value="1"/>
</dbReference>
<gene>
    <name evidence="2" type="ORF">P253_00893</name>
</gene>
<dbReference type="Gene3D" id="3.40.50.1110">
    <property type="entry name" value="SGNH hydrolase"/>
    <property type="match status" value="1"/>
</dbReference>
<proteinExistence type="predicted"/>
<dbReference type="eggNOG" id="COG2755">
    <property type="taxonomic scope" value="Bacteria"/>
</dbReference>
<dbReference type="Proteomes" id="UP000018415">
    <property type="component" value="Unassembled WGS sequence"/>
</dbReference>
<keyword evidence="3" id="KW-1185">Reference proteome</keyword>
<dbReference type="AlphaFoldDB" id="V2UN44"/>
<dbReference type="PATRIC" id="fig|1341679.3.peg.880"/>
<comment type="caution">
    <text evidence="2">The sequence shown here is derived from an EMBL/GenBank/DDBJ whole genome shotgun (WGS) entry which is preliminary data.</text>
</comment>
<dbReference type="InterPro" id="IPR036514">
    <property type="entry name" value="SGNH_hydro_sf"/>
</dbReference>
<organism evidence="2 3">
    <name type="scientific">Acinetobacter indicus CIP 110367</name>
    <dbReference type="NCBI Taxonomy" id="1341679"/>
    <lineage>
        <taxon>Bacteria</taxon>
        <taxon>Pseudomonadati</taxon>
        <taxon>Pseudomonadota</taxon>
        <taxon>Gammaproteobacteria</taxon>
        <taxon>Moraxellales</taxon>
        <taxon>Moraxellaceae</taxon>
        <taxon>Acinetobacter</taxon>
    </lineage>
</organism>
<dbReference type="GO" id="GO:0016788">
    <property type="term" value="F:hydrolase activity, acting on ester bonds"/>
    <property type="evidence" value="ECO:0007669"/>
    <property type="project" value="UniProtKB-ARBA"/>
</dbReference>
<name>V2UN44_9GAMM</name>
<dbReference type="HOGENOM" id="CLU_050180_2_0_6"/>
<accession>V2UN44</accession>